<keyword evidence="4" id="KW-1185">Reference proteome</keyword>
<dbReference type="Proteomes" id="UP000612055">
    <property type="component" value="Unassembled WGS sequence"/>
</dbReference>
<protein>
    <submittedName>
        <fullName evidence="3">Uncharacterized protein</fullName>
    </submittedName>
</protein>
<evidence type="ECO:0000256" key="2">
    <source>
        <dbReference type="SAM" id="Phobius"/>
    </source>
</evidence>
<keyword evidence="2" id="KW-1133">Transmembrane helix</keyword>
<feature type="region of interest" description="Disordered" evidence="1">
    <location>
        <begin position="29"/>
        <end position="48"/>
    </location>
</feature>
<dbReference type="EMBL" id="JAEHOE010000123">
    <property type="protein sequence ID" value="KAG2485758.1"/>
    <property type="molecule type" value="Genomic_DNA"/>
</dbReference>
<evidence type="ECO:0000256" key="1">
    <source>
        <dbReference type="SAM" id="MobiDB-lite"/>
    </source>
</evidence>
<reference evidence="3" key="1">
    <citation type="journal article" date="2020" name="bioRxiv">
        <title>Comparative genomics of Chlamydomonas.</title>
        <authorList>
            <person name="Craig R.J."/>
            <person name="Hasan A.R."/>
            <person name="Ness R.W."/>
            <person name="Keightley P.D."/>
        </authorList>
    </citation>
    <scope>NUCLEOTIDE SEQUENCE</scope>
    <source>
        <strain evidence="3">CCAP 11/70</strain>
    </source>
</reference>
<feature type="compositionally biased region" description="Pro residues" evidence="1">
    <location>
        <begin position="32"/>
        <end position="48"/>
    </location>
</feature>
<organism evidence="3 4">
    <name type="scientific">Edaphochlamys debaryana</name>
    <dbReference type="NCBI Taxonomy" id="47281"/>
    <lineage>
        <taxon>Eukaryota</taxon>
        <taxon>Viridiplantae</taxon>
        <taxon>Chlorophyta</taxon>
        <taxon>core chlorophytes</taxon>
        <taxon>Chlorophyceae</taxon>
        <taxon>CS clade</taxon>
        <taxon>Chlamydomonadales</taxon>
        <taxon>Chlamydomonadales incertae sedis</taxon>
        <taxon>Edaphochlamys</taxon>
    </lineage>
</organism>
<keyword evidence="2" id="KW-0472">Membrane</keyword>
<comment type="caution">
    <text evidence="3">The sequence shown here is derived from an EMBL/GenBank/DDBJ whole genome shotgun (WGS) entry which is preliminary data.</text>
</comment>
<gene>
    <name evidence="3" type="ORF">HYH03_015567</name>
</gene>
<dbReference type="AlphaFoldDB" id="A0A836BSH2"/>
<sequence length="220" mass="21980">MVEPSCAVSNVTAAYLYCSDELTLARCGTGDLPPPTPPGTRRPPSPPPRISAPVTNLTGTVVLGACGKPGLASLLPFELTRELARVFGVSAASVRVSGTSINCGNVVNGQSVSSVSLNYWVVLPGTSDTQAAAAVASGQSLSKALSKTFTDRWGEVQASSMTGAGPLQLPAAPTDACAGGNCGPNLGKPSPGDAGGKRALSGFLVAIVMLATAIMVGTPL</sequence>
<proteinExistence type="predicted"/>
<evidence type="ECO:0000313" key="4">
    <source>
        <dbReference type="Proteomes" id="UP000612055"/>
    </source>
</evidence>
<keyword evidence="2" id="KW-0812">Transmembrane</keyword>
<name>A0A836BSH2_9CHLO</name>
<evidence type="ECO:0000313" key="3">
    <source>
        <dbReference type="EMBL" id="KAG2485758.1"/>
    </source>
</evidence>
<feature type="transmembrane region" description="Helical" evidence="2">
    <location>
        <begin position="199"/>
        <end position="218"/>
    </location>
</feature>
<accession>A0A836BSH2</accession>